<dbReference type="EMBL" id="SLUB01000037">
    <property type="protein sequence ID" value="THE10943.1"/>
    <property type="molecule type" value="Genomic_DNA"/>
</dbReference>
<dbReference type="CDD" id="cd17489">
    <property type="entry name" value="MFS_YfcJ_like"/>
    <property type="match status" value="1"/>
</dbReference>
<evidence type="ECO:0000256" key="5">
    <source>
        <dbReference type="ARBA" id="ARBA00023136"/>
    </source>
</evidence>
<feature type="domain" description="Major facilitator superfamily (MFS) profile" evidence="7">
    <location>
        <begin position="10"/>
        <end position="389"/>
    </location>
</feature>
<evidence type="ECO:0000256" key="2">
    <source>
        <dbReference type="ARBA" id="ARBA00022448"/>
    </source>
</evidence>
<feature type="transmembrane region" description="Helical" evidence="6">
    <location>
        <begin position="136"/>
        <end position="154"/>
    </location>
</feature>
<evidence type="ECO:0000256" key="4">
    <source>
        <dbReference type="ARBA" id="ARBA00022989"/>
    </source>
</evidence>
<organism evidence="8 9">
    <name type="scientific">Bacillus timonensis</name>
    <dbReference type="NCBI Taxonomy" id="1033734"/>
    <lineage>
        <taxon>Bacteria</taxon>
        <taxon>Bacillati</taxon>
        <taxon>Bacillota</taxon>
        <taxon>Bacilli</taxon>
        <taxon>Bacillales</taxon>
        <taxon>Bacillaceae</taxon>
        <taxon>Bacillus</taxon>
    </lineage>
</organism>
<dbReference type="AlphaFoldDB" id="A0A4V3V7D8"/>
<feature type="transmembrane region" description="Helical" evidence="6">
    <location>
        <begin position="247"/>
        <end position="266"/>
    </location>
</feature>
<dbReference type="InterPro" id="IPR011701">
    <property type="entry name" value="MFS"/>
</dbReference>
<keyword evidence="9" id="KW-1185">Reference proteome</keyword>
<keyword evidence="4 6" id="KW-1133">Transmembrane helix</keyword>
<dbReference type="PANTHER" id="PTHR23531">
    <property type="entry name" value="QUINOLENE RESISTANCE PROTEIN NORA"/>
    <property type="match status" value="1"/>
</dbReference>
<dbReference type="STRING" id="1033734.GCA_000285535_01473"/>
<keyword evidence="2" id="KW-0813">Transport</keyword>
<protein>
    <submittedName>
        <fullName evidence="8">MFS transporter</fullName>
    </submittedName>
</protein>
<gene>
    <name evidence="8" type="ORF">E1I69_17035</name>
</gene>
<dbReference type="InterPro" id="IPR052714">
    <property type="entry name" value="MFS_Exporter"/>
</dbReference>
<evidence type="ECO:0000256" key="1">
    <source>
        <dbReference type="ARBA" id="ARBA00004651"/>
    </source>
</evidence>
<evidence type="ECO:0000259" key="7">
    <source>
        <dbReference type="PROSITE" id="PS50850"/>
    </source>
</evidence>
<dbReference type="Pfam" id="PF07690">
    <property type="entry name" value="MFS_1"/>
    <property type="match status" value="1"/>
</dbReference>
<evidence type="ECO:0000313" key="8">
    <source>
        <dbReference type="EMBL" id="THE10943.1"/>
    </source>
</evidence>
<evidence type="ECO:0000256" key="3">
    <source>
        <dbReference type="ARBA" id="ARBA00022692"/>
    </source>
</evidence>
<feature type="transmembrane region" description="Helical" evidence="6">
    <location>
        <begin position="77"/>
        <end position="94"/>
    </location>
</feature>
<feature type="transmembrane region" description="Helical" evidence="6">
    <location>
        <begin position="12"/>
        <end position="35"/>
    </location>
</feature>
<evidence type="ECO:0000313" key="9">
    <source>
        <dbReference type="Proteomes" id="UP000306477"/>
    </source>
</evidence>
<evidence type="ECO:0000256" key="6">
    <source>
        <dbReference type="SAM" id="Phobius"/>
    </source>
</evidence>
<dbReference type="PANTHER" id="PTHR23531:SF2">
    <property type="entry name" value="PERMEASE"/>
    <property type="match status" value="1"/>
</dbReference>
<feature type="transmembrane region" description="Helical" evidence="6">
    <location>
        <begin position="366"/>
        <end position="385"/>
    </location>
</feature>
<sequence>MEKQKLWTKDFLNLSLSNFFVFLTFYYLLVTLPVYTLNDLGGNELEAGLMITVFLFSAIIIRPFAGQWLNTIGRKKVLSLSLLIFMISSLFYFFTPSIYSVLLLRLFHGIGFGMATTAAGGIIADIIPDSRKGEGMGYFIMSNNLAMVIGPFLGLTLMNQSGMDSVFIVGAICAILALVTGYFVKVPARAQEKATQQKSMKTKLSFGDLFEVPAIKISIVGGLLGIVYSSLLSFVSVYAQEIGLLEVSSFFFMVYAVVLILSRPFTGRWFDQYGANKIIYPSIVVFAIGMLFLGTSSTSVTFLVAAALIGLGWGTLFPSFQTIAVQAAAPRRRGTATATFLSIYDTGIGLGSSVVGLLSAKIGLGTFYFFSGFYVLLGIVLYYFLHDRSTKMVVQTKQTYNQTSETMQG</sequence>
<dbReference type="InterPro" id="IPR036259">
    <property type="entry name" value="MFS_trans_sf"/>
</dbReference>
<comment type="subcellular location">
    <subcellularLocation>
        <location evidence="1">Cell membrane</location>
        <topology evidence="1">Multi-pass membrane protein</topology>
    </subcellularLocation>
</comment>
<feature type="transmembrane region" description="Helical" evidence="6">
    <location>
        <begin position="300"/>
        <end position="320"/>
    </location>
</feature>
<accession>A0A4V3V7D8</accession>
<dbReference type="OrthoDB" id="9814001at2"/>
<dbReference type="Gene3D" id="1.20.1250.20">
    <property type="entry name" value="MFS general substrate transporter like domains"/>
    <property type="match status" value="1"/>
</dbReference>
<keyword evidence="3 6" id="KW-0812">Transmembrane</keyword>
<name>A0A4V3V7D8_9BACI</name>
<feature type="transmembrane region" description="Helical" evidence="6">
    <location>
        <begin position="47"/>
        <end position="65"/>
    </location>
</feature>
<reference evidence="8 9" key="1">
    <citation type="journal article" date="2019" name="Indoor Air">
        <title>Impacts of indoor surface finishes on bacterial viability.</title>
        <authorList>
            <person name="Hu J."/>
            <person name="Maamar S.B."/>
            <person name="Glawe A.J."/>
            <person name="Gottel N."/>
            <person name="Gilbert J.A."/>
            <person name="Hartmann E.M."/>
        </authorList>
    </citation>
    <scope>NUCLEOTIDE SEQUENCE [LARGE SCALE GENOMIC DNA]</scope>
    <source>
        <strain evidence="8 9">AF060A6</strain>
    </source>
</reference>
<feature type="transmembrane region" description="Helical" evidence="6">
    <location>
        <begin position="209"/>
        <end position="235"/>
    </location>
</feature>
<feature type="transmembrane region" description="Helical" evidence="6">
    <location>
        <begin position="341"/>
        <end position="360"/>
    </location>
</feature>
<dbReference type="PROSITE" id="PS50850">
    <property type="entry name" value="MFS"/>
    <property type="match status" value="1"/>
</dbReference>
<feature type="transmembrane region" description="Helical" evidence="6">
    <location>
        <begin position="106"/>
        <end position="124"/>
    </location>
</feature>
<dbReference type="GO" id="GO:0022857">
    <property type="term" value="F:transmembrane transporter activity"/>
    <property type="evidence" value="ECO:0007669"/>
    <property type="project" value="InterPro"/>
</dbReference>
<dbReference type="InterPro" id="IPR020846">
    <property type="entry name" value="MFS_dom"/>
</dbReference>
<feature type="transmembrane region" description="Helical" evidence="6">
    <location>
        <begin position="166"/>
        <end position="188"/>
    </location>
</feature>
<dbReference type="RefSeq" id="WP_136380766.1">
    <property type="nucleotide sequence ID" value="NZ_SLUB01000037.1"/>
</dbReference>
<proteinExistence type="predicted"/>
<keyword evidence="5 6" id="KW-0472">Membrane</keyword>
<feature type="transmembrane region" description="Helical" evidence="6">
    <location>
        <begin position="278"/>
        <end position="294"/>
    </location>
</feature>
<comment type="caution">
    <text evidence="8">The sequence shown here is derived from an EMBL/GenBank/DDBJ whole genome shotgun (WGS) entry which is preliminary data.</text>
</comment>
<dbReference type="GO" id="GO:0005886">
    <property type="term" value="C:plasma membrane"/>
    <property type="evidence" value="ECO:0007669"/>
    <property type="project" value="UniProtKB-SubCell"/>
</dbReference>
<dbReference type="Proteomes" id="UP000306477">
    <property type="component" value="Unassembled WGS sequence"/>
</dbReference>
<dbReference type="SUPFAM" id="SSF103473">
    <property type="entry name" value="MFS general substrate transporter"/>
    <property type="match status" value="1"/>
</dbReference>